<keyword evidence="2" id="KW-1185">Reference proteome</keyword>
<organism evidence="1 2">
    <name type="scientific">Cardiocondyla obscurior</name>
    <dbReference type="NCBI Taxonomy" id="286306"/>
    <lineage>
        <taxon>Eukaryota</taxon>
        <taxon>Metazoa</taxon>
        <taxon>Ecdysozoa</taxon>
        <taxon>Arthropoda</taxon>
        <taxon>Hexapoda</taxon>
        <taxon>Insecta</taxon>
        <taxon>Pterygota</taxon>
        <taxon>Neoptera</taxon>
        <taxon>Endopterygota</taxon>
        <taxon>Hymenoptera</taxon>
        <taxon>Apocrita</taxon>
        <taxon>Aculeata</taxon>
        <taxon>Formicoidea</taxon>
        <taxon>Formicidae</taxon>
        <taxon>Myrmicinae</taxon>
        <taxon>Cardiocondyla</taxon>
    </lineage>
</organism>
<dbReference type="EMBL" id="JADYXP020000004">
    <property type="protein sequence ID" value="KAL0125519.1"/>
    <property type="molecule type" value="Genomic_DNA"/>
</dbReference>
<reference evidence="1 2" key="1">
    <citation type="submission" date="2023-03" db="EMBL/GenBank/DDBJ databases">
        <title>High recombination rates correlate with genetic variation in Cardiocondyla obscurior ants.</title>
        <authorList>
            <person name="Errbii M."/>
        </authorList>
    </citation>
    <scope>NUCLEOTIDE SEQUENCE [LARGE SCALE GENOMIC DNA]</scope>
    <source>
        <strain evidence="1">Alpha-2009</strain>
        <tissue evidence="1">Whole body</tissue>
    </source>
</reference>
<accession>A0AAW2GFA8</accession>
<proteinExistence type="predicted"/>
<evidence type="ECO:0000313" key="1">
    <source>
        <dbReference type="EMBL" id="KAL0125519.1"/>
    </source>
</evidence>
<protein>
    <submittedName>
        <fullName evidence="1">Uncharacterized protein</fullName>
    </submittedName>
</protein>
<name>A0AAW2GFA8_9HYME</name>
<evidence type="ECO:0000313" key="2">
    <source>
        <dbReference type="Proteomes" id="UP001430953"/>
    </source>
</evidence>
<gene>
    <name evidence="1" type="ORF">PUN28_004555</name>
</gene>
<dbReference type="Proteomes" id="UP001430953">
    <property type="component" value="Unassembled WGS sequence"/>
</dbReference>
<comment type="caution">
    <text evidence="1">The sequence shown here is derived from an EMBL/GenBank/DDBJ whole genome shotgun (WGS) entry which is preliminary data.</text>
</comment>
<sequence length="70" mass="7997">MKDAPALILISSFINSFATEDGCNQLTAHCILRVLKESTGVSISRILRVPLSRHSNGKKWHKQFRDRYLK</sequence>
<dbReference type="AlphaFoldDB" id="A0AAW2GFA8"/>